<evidence type="ECO:0000313" key="2">
    <source>
        <dbReference type="Proteomes" id="UP000814128"/>
    </source>
</evidence>
<reference evidence="1" key="2">
    <citation type="journal article" date="2022" name="New Phytol.">
        <title>Evolutionary transition to the ectomycorrhizal habit in the genomes of a hyperdiverse lineage of mushroom-forming fungi.</title>
        <authorList>
            <person name="Looney B."/>
            <person name="Miyauchi S."/>
            <person name="Morin E."/>
            <person name="Drula E."/>
            <person name="Courty P.E."/>
            <person name="Kohler A."/>
            <person name="Kuo A."/>
            <person name="LaButti K."/>
            <person name="Pangilinan J."/>
            <person name="Lipzen A."/>
            <person name="Riley R."/>
            <person name="Andreopoulos W."/>
            <person name="He G."/>
            <person name="Johnson J."/>
            <person name="Nolan M."/>
            <person name="Tritt A."/>
            <person name="Barry K.W."/>
            <person name="Grigoriev I.V."/>
            <person name="Nagy L.G."/>
            <person name="Hibbett D."/>
            <person name="Henrissat B."/>
            <person name="Matheny P.B."/>
            <person name="Labbe J."/>
            <person name="Martin F.M."/>
        </authorList>
    </citation>
    <scope>NUCLEOTIDE SEQUENCE</scope>
    <source>
        <strain evidence="1">EC-137</strain>
    </source>
</reference>
<sequence length="204" mass="22599">MPRLTLVVAATTTHGIGKSGGLPWRLPKEISYFARVTTSAPEGNQNSAIMGRNTWESIPRKFRPLPKRANVVLTHNAGYQCADDGRVIIRADLHSAVEHLSTCPVPIHRHFVIGGASLYSEAFALSATDGSYVDRVLLTRVLAPAFEDCDTFVSELAQMTEDAAGSWVRKSHLDLCSWVGFDVPEGPQEEKGVRYEFQMWEKQL</sequence>
<protein>
    <submittedName>
        <fullName evidence="1">Dihydrofolate reductase-like domain-containing protein</fullName>
    </submittedName>
</protein>
<comment type="caution">
    <text evidence="1">The sequence shown here is derived from an EMBL/GenBank/DDBJ whole genome shotgun (WGS) entry which is preliminary data.</text>
</comment>
<proteinExistence type="predicted"/>
<keyword evidence="2" id="KW-1185">Reference proteome</keyword>
<evidence type="ECO:0000313" key="1">
    <source>
        <dbReference type="EMBL" id="KAI0032016.1"/>
    </source>
</evidence>
<accession>A0ACB8QL00</accession>
<organism evidence="1 2">
    <name type="scientific">Vararia minispora EC-137</name>
    <dbReference type="NCBI Taxonomy" id="1314806"/>
    <lineage>
        <taxon>Eukaryota</taxon>
        <taxon>Fungi</taxon>
        <taxon>Dikarya</taxon>
        <taxon>Basidiomycota</taxon>
        <taxon>Agaricomycotina</taxon>
        <taxon>Agaricomycetes</taxon>
        <taxon>Russulales</taxon>
        <taxon>Lachnocladiaceae</taxon>
        <taxon>Vararia</taxon>
    </lineage>
</organism>
<dbReference type="EMBL" id="MU273560">
    <property type="protein sequence ID" value="KAI0032016.1"/>
    <property type="molecule type" value="Genomic_DNA"/>
</dbReference>
<gene>
    <name evidence="1" type="ORF">K488DRAFT_50847</name>
</gene>
<reference evidence="1" key="1">
    <citation type="submission" date="2021-02" db="EMBL/GenBank/DDBJ databases">
        <authorList>
            <consortium name="DOE Joint Genome Institute"/>
            <person name="Ahrendt S."/>
            <person name="Looney B.P."/>
            <person name="Miyauchi S."/>
            <person name="Morin E."/>
            <person name="Drula E."/>
            <person name="Courty P.E."/>
            <person name="Chicoki N."/>
            <person name="Fauchery L."/>
            <person name="Kohler A."/>
            <person name="Kuo A."/>
            <person name="Labutti K."/>
            <person name="Pangilinan J."/>
            <person name="Lipzen A."/>
            <person name="Riley R."/>
            <person name="Andreopoulos W."/>
            <person name="He G."/>
            <person name="Johnson J."/>
            <person name="Barry K.W."/>
            <person name="Grigoriev I.V."/>
            <person name="Nagy L."/>
            <person name="Hibbett D."/>
            <person name="Henrissat B."/>
            <person name="Matheny P.B."/>
            <person name="Labbe J."/>
            <person name="Martin F."/>
        </authorList>
    </citation>
    <scope>NUCLEOTIDE SEQUENCE</scope>
    <source>
        <strain evidence="1">EC-137</strain>
    </source>
</reference>
<dbReference type="Proteomes" id="UP000814128">
    <property type="component" value="Unassembled WGS sequence"/>
</dbReference>
<name>A0ACB8QL00_9AGAM</name>